<name>A0ABW3CJW1_9ACTN</name>
<dbReference type="Proteomes" id="UP001597083">
    <property type="component" value="Unassembled WGS sequence"/>
</dbReference>
<comment type="caution">
    <text evidence="1">The sequence shown here is derived from an EMBL/GenBank/DDBJ whole genome shotgun (WGS) entry which is preliminary data.</text>
</comment>
<proteinExistence type="predicted"/>
<protein>
    <submittedName>
        <fullName evidence="1">Uncharacterized protein</fullName>
    </submittedName>
</protein>
<reference evidence="2" key="1">
    <citation type="journal article" date="2019" name="Int. J. Syst. Evol. Microbiol.">
        <title>The Global Catalogue of Microorganisms (GCM) 10K type strain sequencing project: providing services to taxonomists for standard genome sequencing and annotation.</title>
        <authorList>
            <consortium name="The Broad Institute Genomics Platform"/>
            <consortium name="The Broad Institute Genome Sequencing Center for Infectious Disease"/>
            <person name="Wu L."/>
            <person name="Ma J."/>
        </authorList>
    </citation>
    <scope>NUCLEOTIDE SEQUENCE [LARGE SCALE GENOMIC DNA]</scope>
    <source>
        <strain evidence="2">JCM 31696</strain>
    </source>
</reference>
<dbReference type="EMBL" id="JBHTIR010003187">
    <property type="protein sequence ID" value="MFD0854803.1"/>
    <property type="molecule type" value="Genomic_DNA"/>
</dbReference>
<sequence length="65" mass="6580">MEAVPDAFVGRWQGTISGTTQRDVGSAALTRSQGRSSAVLLGAPDRLGLLPGGAAIRDEAVAETA</sequence>
<keyword evidence="2" id="KW-1185">Reference proteome</keyword>
<evidence type="ECO:0000313" key="2">
    <source>
        <dbReference type="Proteomes" id="UP001597083"/>
    </source>
</evidence>
<feature type="non-terminal residue" evidence="1">
    <location>
        <position position="65"/>
    </location>
</feature>
<evidence type="ECO:0000313" key="1">
    <source>
        <dbReference type="EMBL" id="MFD0854803.1"/>
    </source>
</evidence>
<gene>
    <name evidence="1" type="ORF">ACFQ07_21365</name>
</gene>
<accession>A0ABW3CJW1</accession>
<organism evidence="1 2">
    <name type="scientific">Actinomadura adrarensis</name>
    <dbReference type="NCBI Taxonomy" id="1819600"/>
    <lineage>
        <taxon>Bacteria</taxon>
        <taxon>Bacillati</taxon>
        <taxon>Actinomycetota</taxon>
        <taxon>Actinomycetes</taxon>
        <taxon>Streptosporangiales</taxon>
        <taxon>Thermomonosporaceae</taxon>
        <taxon>Actinomadura</taxon>
    </lineage>
</organism>